<dbReference type="Pfam" id="PF00239">
    <property type="entry name" value="Resolvase"/>
    <property type="match status" value="1"/>
</dbReference>
<dbReference type="PROSITE" id="PS51736">
    <property type="entry name" value="RECOMBINASES_3"/>
    <property type="match status" value="1"/>
</dbReference>
<dbReference type="AlphaFoldDB" id="A0A6M8SZX9"/>
<dbReference type="CDD" id="cd03767">
    <property type="entry name" value="SR_Res_par"/>
    <property type="match status" value="1"/>
</dbReference>
<dbReference type="InterPro" id="IPR006118">
    <property type="entry name" value="Recombinase_CS"/>
</dbReference>
<dbReference type="PROSITE" id="PS00398">
    <property type="entry name" value="RECOMBINASES_2"/>
    <property type="match status" value="1"/>
</dbReference>
<accession>A0A6M8SZX9</accession>
<keyword evidence="8" id="KW-1185">Reference proteome</keyword>
<dbReference type="Gene3D" id="3.40.50.1390">
    <property type="entry name" value="Resolvase, N-terminal catalytic domain"/>
    <property type="match status" value="1"/>
</dbReference>
<sequence>MFVRAYLRASTKEQDASRARQQLDAFAAEHNLRIASYYIENESGTKLDRPELMRLLNDASHGDVLLVEQVDRLSRMKNSDWLTLRQMIGDKGVRIVALDLPTSHSMLKDGDGFTALMLAAINNMLLDMLAAIARKDYDDRRRRQAEGVAKAKAQGLYAGRPKDAELHRKIACLLAEGKSWSAIQDLLGCGRGTIKRVKDKIQEGQ</sequence>
<protein>
    <submittedName>
        <fullName evidence="7">Recombinase family protein</fullName>
    </submittedName>
</protein>
<dbReference type="GO" id="GO:0000150">
    <property type="term" value="F:DNA strand exchange activity"/>
    <property type="evidence" value="ECO:0007669"/>
    <property type="project" value="InterPro"/>
</dbReference>
<dbReference type="PROSITE" id="PS00397">
    <property type="entry name" value="RECOMBINASES_1"/>
    <property type="match status" value="1"/>
</dbReference>
<feature type="domain" description="Resolvase/invertase-type recombinase catalytic" evidence="6">
    <location>
        <begin position="2"/>
        <end position="155"/>
    </location>
</feature>
<dbReference type="PANTHER" id="PTHR30461:SF25">
    <property type="entry name" value="RESOLVASE-RELATED"/>
    <property type="match status" value="1"/>
</dbReference>
<dbReference type="FunFam" id="3.40.50.1390:FF:000010">
    <property type="entry name" value="Recombinase resolvase family"/>
    <property type="match status" value="1"/>
</dbReference>
<dbReference type="RefSeq" id="WP_173533820.1">
    <property type="nucleotide sequence ID" value="NZ_CP054143.1"/>
</dbReference>
<name>A0A6M8SZX9_9NEIS</name>
<dbReference type="SMART" id="SM00857">
    <property type="entry name" value="Resolvase"/>
    <property type="match status" value="1"/>
</dbReference>
<dbReference type="Proteomes" id="UP000504844">
    <property type="component" value="Chromosome"/>
</dbReference>
<reference evidence="7 8" key="1">
    <citation type="submission" date="2020-05" db="EMBL/GenBank/DDBJ databases">
        <title>Complete genome sequence of Deefgea sp. D17.</title>
        <authorList>
            <person name="Bae J.-W."/>
            <person name="Han J.E."/>
        </authorList>
    </citation>
    <scope>NUCLEOTIDE SEQUENCE [LARGE SCALE GENOMIC DNA]</scope>
    <source>
        <strain evidence="7 8">D17</strain>
    </source>
</reference>
<organism evidence="7 8">
    <name type="scientific">Deefgea piscis</name>
    <dbReference type="NCBI Taxonomy" id="2739061"/>
    <lineage>
        <taxon>Bacteria</taxon>
        <taxon>Pseudomonadati</taxon>
        <taxon>Pseudomonadota</taxon>
        <taxon>Betaproteobacteria</taxon>
        <taxon>Neisseriales</taxon>
        <taxon>Chitinibacteraceae</taxon>
        <taxon>Deefgea</taxon>
    </lineage>
</organism>
<feature type="active site" description="O-(5'-phospho-DNA)-serine intermediate" evidence="4 5">
    <location>
        <position position="10"/>
    </location>
</feature>
<dbReference type="SUPFAM" id="SSF53041">
    <property type="entry name" value="Resolvase-like"/>
    <property type="match status" value="1"/>
</dbReference>
<dbReference type="InterPro" id="IPR006119">
    <property type="entry name" value="Resolv_N"/>
</dbReference>
<evidence type="ECO:0000313" key="8">
    <source>
        <dbReference type="Proteomes" id="UP000504844"/>
    </source>
</evidence>
<dbReference type="GO" id="GO:0003677">
    <property type="term" value="F:DNA binding"/>
    <property type="evidence" value="ECO:0007669"/>
    <property type="project" value="UniProtKB-KW"/>
</dbReference>
<dbReference type="EMBL" id="CP054143">
    <property type="protein sequence ID" value="QKJ67317.1"/>
    <property type="molecule type" value="Genomic_DNA"/>
</dbReference>
<proteinExistence type="predicted"/>
<evidence type="ECO:0000256" key="4">
    <source>
        <dbReference type="PIRSR" id="PIRSR606118-50"/>
    </source>
</evidence>
<gene>
    <name evidence="7" type="ORF">HQN60_11750</name>
</gene>
<dbReference type="PANTHER" id="PTHR30461">
    <property type="entry name" value="DNA-INVERTASE FROM LAMBDOID PROPHAGE"/>
    <property type="match status" value="1"/>
</dbReference>
<keyword evidence="1" id="KW-0229">DNA integration</keyword>
<dbReference type="KEGG" id="dee:HQN60_11750"/>
<dbReference type="InterPro" id="IPR050639">
    <property type="entry name" value="SSR_resolvase"/>
</dbReference>
<evidence type="ECO:0000259" key="6">
    <source>
        <dbReference type="PROSITE" id="PS51736"/>
    </source>
</evidence>
<keyword evidence="2" id="KW-0238">DNA-binding</keyword>
<evidence type="ECO:0000313" key="7">
    <source>
        <dbReference type="EMBL" id="QKJ67317.1"/>
    </source>
</evidence>
<evidence type="ECO:0000256" key="1">
    <source>
        <dbReference type="ARBA" id="ARBA00022908"/>
    </source>
</evidence>
<keyword evidence="3" id="KW-0233">DNA recombination</keyword>
<dbReference type="InterPro" id="IPR036162">
    <property type="entry name" value="Resolvase-like_N_sf"/>
</dbReference>
<evidence type="ECO:0000256" key="5">
    <source>
        <dbReference type="PROSITE-ProRule" id="PRU10137"/>
    </source>
</evidence>
<evidence type="ECO:0000256" key="2">
    <source>
        <dbReference type="ARBA" id="ARBA00023125"/>
    </source>
</evidence>
<evidence type="ECO:0000256" key="3">
    <source>
        <dbReference type="ARBA" id="ARBA00023172"/>
    </source>
</evidence>
<dbReference type="GO" id="GO:0015074">
    <property type="term" value="P:DNA integration"/>
    <property type="evidence" value="ECO:0007669"/>
    <property type="project" value="UniProtKB-KW"/>
</dbReference>